<evidence type="ECO:0000259" key="2">
    <source>
        <dbReference type="PROSITE" id="PS50943"/>
    </source>
</evidence>
<dbReference type="Pfam" id="PF01381">
    <property type="entry name" value="HTH_3"/>
    <property type="match status" value="1"/>
</dbReference>
<accession>A0A645EUH4</accession>
<dbReference type="PANTHER" id="PTHR46797:SF1">
    <property type="entry name" value="METHYLPHOSPHONATE SYNTHASE"/>
    <property type="match status" value="1"/>
</dbReference>
<dbReference type="Gene3D" id="1.10.260.40">
    <property type="entry name" value="lambda repressor-like DNA-binding domains"/>
    <property type="match status" value="1"/>
</dbReference>
<organism evidence="3">
    <name type="scientific">bioreactor metagenome</name>
    <dbReference type="NCBI Taxonomy" id="1076179"/>
    <lineage>
        <taxon>unclassified sequences</taxon>
        <taxon>metagenomes</taxon>
        <taxon>ecological metagenomes</taxon>
    </lineage>
</organism>
<reference evidence="3" key="1">
    <citation type="submission" date="2019-08" db="EMBL/GenBank/DDBJ databases">
        <authorList>
            <person name="Kucharzyk K."/>
            <person name="Murdoch R.W."/>
            <person name="Higgins S."/>
            <person name="Loffler F."/>
        </authorList>
    </citation>
    <scope>NUCLEOTIDE SEQUENCE</scope>
</reference>
<name>A0A645EUH4_9ZZZZ</name>
<dbReference type="SMART" id="SM00530">
    <property type="entry name" value="HTH_XRE"/>
    <property type="match status" value="1"/>
</dbReference>
<gene>
    <name evidence="3" type="ORF">SDC9_152350</name>
</gene>
<proteinExistence type="predicted"/>
<evidence type="ECO:0000313" key="3">
    <source>
        <dbReference type="EMBL" id="MPN05100.1"/>
    </source>
</evidence>
<dbReference type="PROSITE" id="PS50943">
    <property type="entry name" value="HTH_CROC1"/>
    <property type="match status" value="1"/>
</dbReference>
<dbReference type="PANTHER" id="PTHR46797">
    <property type="entry name" value="HTH-TYPE TRANSCRIPTIONAL REGULATOR"/>
    <property type="match status" value="1"/>
</dbReference>
<dbReference type="GO" id="GO:0005829">
    <property type="term" value="C:cytosol"/>
    <property type="evidence" value="ECO:0007669"/>
    <property type="project" value="TreeGrafter"/>
</dbReference>
<evidence type="ECO:0000256" key="1">
    <source>
        <dbReference type="ARBA" id="ARBA00023125"/>
    </source>
</evidence>
<protein>
    <recommendedName>
        <fullName evidence="2">HTH cro/C1-type domain-containing protein</fullName>
    </recommendedName>
</protein>
<dbReference type="InterPro" id="IPR050807">
    <property type="entry name" value="TransReg_Diox_bact_type"/>
</dbReference>
<feature type="domain" description="HTH cro/C1-type" evidence="2">
    <location>
        <begin position="19"/>
        <end position="75"/>
    </location>
</feature>
<keyword evidence="1" id="KW-0238">DNA-binding</keyword>
<dbReference type="SUPFAM" id="SSF47413">
    <property type="entry name" value="lambda repressor-like DNA-binding domains"/>
    <property type="match status" value="1"/>
</dbReference>
<dbReference type="EMBL" id="VSSQ01051012">
    <property type="protein sequence ID" value="MPN05100.1"/>
    <property type="molecule type" value="Genomic_DNA"/>
</dbReference>
<sequence length="98" mass="11170">MSVTRCLYHTKYREIGRKIAIYRNIRGFSQEELADKIGISKSYLSKIEASNSDIAFSLDVLFSIADGLELEVAVFFQPINEENLLKNNLNWSEGNGKH</sequence>
<dbReference type="InterPro" id="IPR001387">
    <property type="entry name" value="Cro/C1-type_HTH"/>
</dbReference>
<dbReference type="GO" id="GO:0003700">
    <property type="term" value="F:DNA-binding transcription factor activity"/>
    <property type="evidence" value="ECO:0007669"/>
    <property type="project" value="TreeGrafter"/>
</dbReference>
<comment type="caution">
    <text evidence="3">The sequence shown here is derived from an EMBL/GenBank/DDBJ whole genome shotgun (WGS) entry which is preliminary data.</text>
</comment>
<dbReference type="InterPro" id="IPR010982">
    <property type="entry name" value="Lambda_DNA-bd_dom_sf"/>
</dbReference>
<dbReference type="GO" id="GO:0003677">
    <property type="term" value="F:DNA binding"/>
    <property type="evidence" value="ECO:0007669"/>
    <property type="project" value="UniProtKB-KW"/>
</dbReference>
<dbReference type="AlphaFoldDB" id="A0A645EUH4"/>
<dbReference type="CDD" id="cd00093">
    <property type="entry name" value="HTH_XRE"/>
    <property type="match status" value="1"/>
</dbReference>